<gene>
    <name evidence="3" type="ORF">SAMN05216221_2968</name>
</gene>
<evidence type="ECO:0000259" key="2">
    <source>
        <dbReference type="Pfam" id="PF14237"/>
    </source>
</evidence>
<reference evidence="4" key="1">
    <citation type="submission" date="2016-10" db="EMBL/GenBank/DDBJ databases">
        <authorList>
            <person name="Varghese N."/>
            <person name="Submissions S."/>
        </authorList>
    </citation>
    <scope>NUCLEOTIDE SEQUENCE [LARGE SCALE GENOMIC DNA]</scope>
    <source>
        <strain evidence="4">KCTC 32247</strain>
    </source>
</reference>
<accession>A0A1H1W4Z5</accession>
<feature type="domain" description="GYF" evidence="2">
    <location>
        <begin position="11"/>
        <end position="56"/>
    </location>
</feature>
<protein>
    <recommendedName>
        <fullName evidence="2">GYF domain-containing protein</fullName>
    </recommendedName>
</protein>
<dbReference type="STRING" id="1392877.SAMN05216221_2968"/>
<name>A0A1H1W4Z5_9PSED</name>
<evidence type="ECO:0000256" key="1">
    <source>
        <dbReference type="SAM" id="Phobius"/>
    </source>
</evidence>
<evidence type="ECO:0000313" key="3">
    <source>
        <dbReference type="EMBL" id="SDS91770.1"/>
    </source>
</evidence>
<proteinExistence type="predicted"/>
<dbReference type="AlphaFoldDB" id="A0A1H1W4Z5"/>
<keyword evidence="1" id="KW-0812">Transmembrane</keyword>
<sequence>MHDDTPNVALWFYEANGERHGTLDEAQMIGLIRAGRLDRDTPVWKTGYTDWRLLEETELRAHLDARSPAPPSGRHVDNSLVWLLAFAPLLGYLLEWLLAFALDSSAIGVQRAMAESRYWYMTLGLNILLGVLDEQYLRSAGHNTRAFRGWVCLGPVYLYRRAWHLQQSLNYCVVWLLTCGLLLLRA</sequence>
<dbReference type="Proteomes" id="UP000243359">
    <property type="component" value="Chromosome I"/>
</dbReference>
<dbReference type="Pfam" id="PF14237">
    <property type="entry name" value="GYF_2"/>
    <property type="match status" value="1"/>
</dbReference>
<evidence type="ECO:0000313" key="4">
    <source>
        <dbReference type="Proteomes" id="UP000243359"/>
    </source>
</evidence>
<keyword evidence="1" id="KW-0472">Membrane</keyword>
<dbReference type="RefSeq" id="WP_090349662.1">
    <property type="nucleotide sequence ID" value="NZ_LT629751.1"/>
</dbReference>
<organism evidence="3 4">
    <name type="scientific">Pseudomonas oryzae</name>
    <dbReference type="NCBI Taxonomy" id="1392877"/>
    <lineage>
        <taxon>Bacteria</taxon>
        <taxon>Pseudomonadati</taxon>
        <taxon>Pseudomonadota</taxon>
        <taxon>Gammaproteobacteria</taxon>
        <taxon>Pseudomonadales</taxon>
        <taxon>Pseudomonadaceae</taxon>
        <taxon>Pseudomonas</taxon>
    </lineage>
</organism>
<keyword evidence="4" id="KW-1185">Reference proteome</keyword>
<keyword evidence="1" id="KW-1133">Transmembrane helix</keyword>
<feature type="transmembrane region" description="Helical" evidence="1">
    <location>
        <begin position="80"/>
        <end position="98"/>
    </location>
</feature>
<dbReference type="OrthoDB" id="8859199at2"/>
<dbReference type="EMBL" id="LT629751">
    <property type="protein sequence ID" value="SDS91770.1"/>
    <property type="molecule type" value="Genomic_DNA"/>
</dbReference>
<dbReference type="InterPro" id="IPR025640">
    <property type="entry name" value="GYF_2"/>
</dbReference>